<proteinExistence type="predicted"/>
<evidence type="ECO:0000313" key="2">
    <source>
        <dbReference type="Proteomes" id="UP000225358"/>
    </source>
</evidence>
<name>A0A1D7XF83_9CAUD</name>
<accession>A0A1D7XF83</accession>
<protein>
    <submittedName>
        <fullName evidence="1">Uncharacterized protein</fullName>
    </submittedName>
</protein>
<evidence type="ECO:0000313" key="1">
    <source>
        <dbReference type="EMBL" id="AOQ27202.1"/>
    </source>
</evidence>
<dbReference type="EMBL" id="KX552041">
    <property type="protein sequence ID" value="AOQ27202.1"/>
    <property type="molecule type" value="Genomic_DNA"/>
</dbReference>
<reference evidence="1" key="1">
    <citation type="submission" date="2017-02" db="EMBL/GenBank/DDBJ databases">
        <title>Complete genome sequence of two Escherichia coli phages, vB_EcoM_ ESCO5 and vB_EcoM_ESCO13, which are related to phAPEC8.</title>
        <authorList>
            <person name="Trotereau A."/>
            <person name="Gonnet M."/>
            <person name="Viardot A."/>
            <person name="Lalmanach A.-C."/>
            <person name="Guabiraba R."/>
            <person name="Chanteloup N."/>
            <person name="Schouler C."/>
        </authorList>
    </citation>
    <scope>NUCLEOTIDE SEQUENCE [LARGE SCALE GENOMIC DNA]</scope>
</reference>
<gene>
    <name evidence="1" type="ORF">ESCO13_00062</name>
</gene>
<sequence>MTKMYAAVDKLDGSDSVFILNKMGVLVYARTSQNIEHQVEAAQILEQITPPYLYSNVERFNDALGLTLIAEW</sequence>
<keyword evidence="2" id="KW-1185">Reference proteome</keyword>
<organism evidence="1 2">
    <name type="scientific">Escherichia phage ESCO13</name>
    <dbReference type="NCBI Taxonomy" id="1881104"/>
    <lineage>
        <taxon>Viruses</taxon>
        <taxon>Duplodnaviria</taxon>
        <taxon>Heunggongvirae</taxon>
        <taxon>Uroviricota</taxon>
        <taxon>Caudoviricetes</taxon>
        <taxon>Stephanstirmvirinae</taxon>
        <taxon>Phapecoctavirus</taxon>
        <taxon>Phapecoctavirus ESCO13</taxon>
    </lineage>
</organism>
<dbReference type="Proteomes" id="UP000225358">
    <property type="component" value="Segment"/>
</dbReference>